<evidence type="ECO:0000256" key="1">
    <source>
        <dbReference type="ARBA" id="ARBA00023002"/>
    </source>
</evidence>
<dbReference type="Proteomes" id="UP001596504">
    <property type="component" value="Unassembled WGS sequence"/>
</dbReference>
<dbReference type="Pfam" id="PF13738">
    <property type="entry name" value="Pyr_redox_3"/>
    <property type="match status" value="1"/>
</dbReference>
<protein>
    <submittedName>
        <fullName evidence="2">Flavin-containing monooxygenase</fullName>
        <ecNumber evidence="2">1.14.13.-</ecNumber>
    </submittedName>
</protein>
<evidence type="ECO:0000313" key="3">
    <source>
        <dbReference type="Proteomes" id="UP001596504"/>
    </source>
</evidence>
<proteinExistence type="predicted"/>
<dbReference type="EC" id="1.14.13.-" evidence="2"/>
<keyword evidence="1 2" id="KW-0560">Oxidoreductase</keyword>
<dbReference type="GO" id="GO:0004497">
    <property type="term" value="F:monooxygenase activity"/>
    <property type="evidence" value="ECO:0007669"/>
    <property type="project" value="UniProtKB-KW"/>
</dbReference>
<gene>
    <name evidence="2" type="ORF">ACFQRI_23540</name>
</gene>
<dbReference type="PANTHER" id="PTHR43539">
    <property type="entry name" value="FLAVIN-BINDING MONOOXYGENASE-LIKE PROTEIN (AFU_ORTHOLOGUE AFUA_4G09220)"/>
    <property type="match status" value="1"/>
</dbReference>
<evidence type="ECO:0000313" key="2">
    <source>
        <dbReference type="EMBL" id="MFC7344393.1"/>
    </source>
</evidence>
<comment type="caution">
    <text evidence="2">The sequence shown here is derived from an EMBL/GenBank/DDBJ whole genome shotgun (WGS) entry which is preliminary data.</text>
</comment>
<accession>A0ABW2LRW9</accession>
<dbReference type="InterPro" id="IPR036188">
    <property type="entry name" value="FAD/NAD-bd_sf"/>
</dbReference>
<name>A0ABW2LRW9_9PSEU</name>
<dbReference type="SUPFAM" id="SSF51905">
    <property type="entry name" value="FAD/NAD(P)-binding domain"/>
    <property type="match status" value="2"/>
</dbReference>
<reference evidence="3" key="1">
    <citation type="journal article" date="2019" name="Int. J. Syst. Evol. Microbiol.">
        <title>The Global Catalogue of Microorganisms (GCM) 10K type strain sequencing project: providing services to taxonomists for standard genome sequencing and annotation.</title>
        <authorList>
            <consortium name="The Broad Institute Genomics Platform"/>
            <consortium name="The Broad Institute Genome Sequencing Center for Infectious Disease"/>
            <person name="Wu L."/>
            <person name="Ma J."/>
        </authorList>
    </citation>
    <scope>NUCLEOTIDE SEQUENCE [LARGE SCALE GENOMIC DNA]</scope>
    <source>
        <strain evidence="3">WLHS5</strain>
    </source>
</reference>
<dbReference type="InterPro" id="IPR050982">
    <property type="entry name" value="Auxin_biosynth/cation_transpt"/>
</dbReference>
<dbReference type="Gene3D" id="3.50.50.60">
    <property type="entry name" value="FAD/NAD(P)-binding domain"/>
    <property type="match status" value="1"/>
</dbReference>
<sequence length="359" mass="39489">MPELCAQTGPVERFDTVVIGGGQAGLAMGHRLGLAGRRYLVVDAHERTGDSWRHRWDSLELFTPRPFSGLPGLALPESVPQYPRKDDVADYLERYRQHHELAVRTDFPVRRLSRDGDFAITGPGGALRARSVVVATGPFRTPRVPECAANLSPAVWQRHSHDYRRPSEVPPGEVLVVGGGNSAAQLAEELSAGRHVTLASSGPLVMAPKTLLGVSLFRYLDLTGYLRLDRDSRIARRARPYADVIIGRGVRELLRTGRVTGIPHAVTGCSGDRFTFADGSTRRFRNVLWCTGYRSDHDWIDVPGALDERGLPRQDRGISPVPGLYWIGLTWQIRINSALLCGVGADAAELLARMPDCHP</sequence>
<dbReference type="EMBL" id="JBHTCJ010000016">
    <property type="protein sequence ID" value="MFC7344393.1"/>
    <property type="molecule type" value="Genomic_DNA"/>
</dbReference>
<dbReference type="RefSeq" id="WP_380672136.1">
    <property type="nucleotide sequence ID" value="NZ_JBHTCJ010000016.1"/>
</dbReference>
<organism evidence="2 3">
    <name type="scientific">Saccharopolyspora griseoalba</name>
    <dbReference type="NCBI Taxonomy" id="1431848"/>
    <lineage>
        <taxon>Bacteria</taxon>
        <taxon>Bacillati</taxon>
        <taxon>Actinomycetota</taxon>
        <taxon>Actinomycetes</taxon>
        <taxon>Pseudonocardiales</taxon>
        <taxon>Pseudonocardiaceae</taxon>
        <taxon>Saccharopolyspora</taxon>
    </lineage>
</organism>
<keyword evidence="2" id="KW-0503">Monooxygenase</keyword>
<keyword evidence="3" id="KW-1185">Reference proteome</keyword>
<dbReference type="PANTHER" id="PTHR43539:SF78">
    <property type="entry name" value="FLAVIN-CONTAINING MONOOXYGENASE"/>
    <property type="match status" value="1"/>
</dbReference>
<dbReference type="PRINTS" id="PR00469">
    <property type="entry name" value="PNDRDTASEII"/>
</dbReference>
<dbReference type="PRINTS" id="PR00368">
    <property type="entry name" value="FADPNR"/>
</dbReference>